<organism evidence="1 2">
    <name type="scientific">Vigna unguiculata</name>
    <name type="common">Cowpea</name>
    <dbReference type="NCBI Taxonomy" id="3917"/>
    <lineage>
        <taxon>Eukaryota</taxon>
        <taxon>Viridiplantae</taxon>
        <taxon>Streptophyta</taxon>
        <taxon>Embryophyta</taxon>
        <taxon>Tracheophyta</taxon>
        <taxon>Spermatophyta</taxon>
        <taxon>Magnoliopsida</taxon>
        <taxon>eudicotyledons</taxon>
        <taxon>Gunneridae</taxon>
        <taxon>Pentapetalae</taxon>
        <taxon>rosids</taxon>
        <taxon>fabids</taxon>
        <taxon>Fabales</taxon>
        <taxon>Fabaceae</taxon>
        <taxon>Papilionoideae</taxon>
        <taxon>50 kb inversion clade</taxon>
        <taxon>NPAAA clade</taxon>
        <taxon>indigoferoid/millettioid clade</taxon>
        <taxon>Phaseoleae</taxon>
        <taxon>Vigna</taxon>
    </lineage>
</organism>
<gene>
    <name evidence="1" type="ORF">DEO72_LG3g1642</name>
</gene>
<accession>A0A4D6LF30</accession>
<dbReference type="Proteomes" id="UP000501690">
    <property type="component" value="Linkage Group LG3"/>
</dbReference>
<reference evidence="1 2" key="1">
    <citation type="submission" date="2019-04" db="EMBL/GenBank/DDBJ databases">
        <title>An improved genome assembly and genetic linkage map for asparagus bean, Vigna unguiculata ssp. sesquipedialis.</title>
        <authorList>
            <person name="Xia Q."/>
            <person name="Zhang R."/>
            <person name="Dong Y."/>
        </authorList>
    </citation>
    <scope>NUCLEOTIDE SEQUENCE [LARGE SCALE GENOMIC DNA]</scope>
    <source>
        <tissue evidence="1">Leaf</tissue>
    </source>
</reference>
<keyword evidence="2" id="KW-1185">Reference proteome</keyword>
<sequence>MMASKSSRFPCKPPRLQRLRHAFTFWPPPTTSASVGGLTSDAFAPPRVKRFCNSVNSVSSVS</sequence>
<name>A0A4D6LF30_VIGUN</name>
<proteinExistence type="predicted"/>
<protein>
    <submittedName>
        <fullName evidence="1">Uncharacterized protein</fullName>
    </submittedName>
</protein>
<evidence type="ECO:0000313" key="1">
    <source>
        <dbReference type="EMBL" id="QCD87110.1"/>
    </source>
</evidence>
<dbReference type="EMBL" id="CP039347">
    <property type="protein sequence ID" value="QCD87110.1"/>
    <property type="molecule type" value="Genomic_DNA"/>
</dbReference>
<dbReference type="AlphaFoldDB" id="A0A4D6LF30"/>
<evidence type="ECO:0000313" key="2">
    <source>
        <dbReference type="Proteomes" id="UP000501690"/>
    </source>
</evidence>